<dbReference type="InterPro" id="IPR045042">
    <property type="entry name" value="YnaI-like"/>
</dbReference>
<dbReference type="OrthoDB" id="9775207at2"/>
<feature type="transmembrane region" description="Helical" evidence="7">
    <location>
        <begin position="12"/>
        <end position="33"/>
    </location>
</feature>
<dbReference type="InterPro" id="IPR049278">
    <property type="entry name" value="MS_channel_C"/>
</dbReference>
<feature type="domain" description="Mechanosensitive ion channel MscS" evidence="8">
    <location>
        <begin position="178"/>
        <end position="246"/>
    </location>
</feature>
<dbReference type="InterPro" id="IPR011066">
    <property type="entry name" value="MscS_channel_C_sf"/>
</dbReference>
<accession>A0A2Z6GEI3</accession>
<dbReference type="Gene3D" id="1.10.287.1260">
    <property type="match status" value="1"/>
</dbReference>
<organism evidence="11 12">
    <name type="scientific">Ferriphaselus amnicola</name>
    <dbReference type="NCBI Taxonomy" id="1188319"/>
    <lineage>
        <taxon>Bacteria</taxon>
        <taxon>Pseudomonadati</taxon>
        <taxon>Pseudomonadota</taxon>
        <taxon>Betaproteobacteria</taxon>
        <taxon>Nitrosomonadales</taxon>
        <taxon>Gallionellaceae</taxon>
        <taxon>Ferriphaselus</taxon>
    </lineage>
</organism>
<dbReference type="KEGG" id="fam:OYT1_ch2518"/>
<dbReference type="STRING" id="1188319.OYT1_01349"/>
<keyword evidence="3" id="KW-1003">Cell membrane</keyword>
<dbReference type="Gene3D" id="2.30.30.60">
    <property type="match status" value="1"/>
</dbReference>
<dbReference type="SUPFAM" id="SSF82861">
    <property type="entry name" value="Mechanosensitive channel protein MscS (YggB), transmembrane region"/>
    <property type="match status" value="1"/>
</dbReference>
<evidence type="ECO:0000256" key="3">
    <source>
        <dbReference type="ARBA" id="ARBA00022475"/>
    </source>
</evidence>
<protein>
    <submittedName>
        <fullName evidence="11">Low conductance mechanosensitive channel YnaI</fullName>
    </submittedName>
</protein>
<dbReference type="GO" id="GO:0008381">
    <property type="term" value="F:mechanosensitive monoatomic ion channel activity"/>
    <property type="evidence" value="ECO:0007669"/>
    <property type="project" value="UniProtKB-ARBA"/>
</dbReference>
<dbReference type="Gene3D" id="3.30.70.100">
    <property type="match status" value="1"/>
</dbReference>
<evidence type="ECO:0000313" key="11">
    <source>
        <dbReference type="EMBL" id="BBE52031.1"/>
    </source>
</evidence>
<dbReference type="GO" id="GO:0005886">
    <property type="term" value="C:plasma membrane"/>
    <property type="evidence" value="ECO:0007669"/>
    <property type="project" value="UniProtKB-SubCell"/>
</dbReference>
<dbReference type="EMBL" id="AP018738">
    <property type="protein sequence ID" value="BBE52031.1"/>
    <property type="molecule type" value="Genomic_DNA"/>
</dbReference>
<feature type="transmembrane region" description="Helical" evidence="7">
    <location>
        <begin position="59"/>
        <end position="76"/>
    </location>
</feature>
<gene>
    <name evidence="11" type="ORF">OYT1_ch2518</name>
</gene>
<comment type="subcellular location">
    <subcellularLocation>
        <location evidence="1">Cell membrane</location>
        <topology evidence="1">Multi-pass membrane protein</topology>
    </subcellularLocation>
</comment>
<reference evidence="11 12" key="1">
    <citation type="submission" date="2018-06" db="EMBL/GenBank/DDBJ databases">
        <title>OYT1 Genome Sequencing.</title>
        <authorList>
            <person name="Kato S."/>
            <person name="Itoh T."/>
            <person name="Ohkuma M."/>
        </authorList>
    </citation>
    <scope>NUCLEOTIDE SEQUENCE [LARGE SCALE GENOMIC DNA]</scope>
    <source>
        <strain evidence="11 12">OYT1</strain>
    </source>
</reference>
<dbReference type="InterPro" id="IPR023408">
    <property type="entry name" value="MscS_beta-dom_sf"/>
</dbReference>
<dbReference type="PANTHER" id="PTHR43634">
    <property type="entry name" value="OW CONDUCTANCE MECHANOSENSITIVE CHANNEL"/>
    <property type="match status" value="1"/>
</dbReference>
<dbReference type="InterPro" id="IPR049142">
    <property type="entry name" value="MS_channel_1st"/>
</dbReference>
<dbReference type="InterPro" id="IPR010920">
    <property type="entry name" value="LSM_dom_sf"/>
</dbReference>
<sequence>MNGLLAEISPHHWSLILVFSATLAAHFLTGIALRRFERISAGTSNIWDDVVLEAARKPLPVLIWLSGIFVAAYVHYDSLQQALPVLLVHARTISLTLCVAWFFFVLIRQGVDGVRAHQIGQGQELDLTTIHGIAKVARITVVVLTGLVIIQSLGFSISGVLAFGGVGGIAIGFAAKDFLANLLGGLMLHLDRPFKLGESIRSPDKQLEGQVEYIGWRQTALRSRNMDMIYVPNSVFNSIVLVNLSRRSHRRIEETIGLRYEDLPQIEAICAEARAMLLSRPDIDSSKEVIVSFNSYGESSLNLMVQAYTSSIDGVRFSESKQSVLLAIAEIVARHGADFAFPTRTINLVPPTEQVK</sequence>
<evidence type="ECO:0000259" key="9">
    <source>
        <dbReference type="Pfam" id="PF21082"/>
    </source>
</evidence>
<feature type="transmembrane region" description="Helical" evidence="7">
    <location>
        <begin position="88"/>
        <end position="107"/>
    </location>
</feature>
<evidence type="ECO:0000259" key="10">
    <source>
        <dbReference type="Pfam" id="PF21088"/>
    </source>
</evidence>
<dbReference type="AlphaFoldDB" id="A0A2Z6GEI3"/>
<evidence type="ECO:0000259" key="8">
    <source>
        <dbReference type="Pfam" id="PF00924"/>
    </source>
</evidence>
<evidence type="ECO:0000256" key="5">
    <source>
        <dbReference type="ARBA" id="ARBA00022989"/>
    </source>
</evidence>
<evidence type="ECO:0000313" key="12">
    <source>
        <dbReference type="Proteomes" id="UP000033070"/>
    </source>
</evidence>
<evidence type="ECO:0000256" key="6">
    <source>
        <dbReference type="ARBA" id="ARBA00023136"/>
    </source>
</evidence>
<dbReference type="RefSeq" id="WP_062626540.1">
    <property type="nucleotide sequence ID" value="NZ_AP018738.1"/>
</dbReference>
<dbReference type="PANTHER" id="PTHR43634:SF2">
    <property type="entry name" value="LOW CONDUCTANCE MECHANOSENSITIVE CHANNEL YNAI"/>
    <property type="match status" value="1"/>
</dbReference>
<dbReference type="SUPFAM" id="SSF50182">
    <property type="entry name" value="Sm-like ribonucleoproteins"/>
    <property type="match status" value="1"/>
</dbReference>
<keyword evidence="5 7" id="KW-1133">Transmembrane helix</keyword>
<dbReference type="Proteomes" id="UP000033070">
    <property type="component" value="Chromosome"/>
</dbReference>
<dbReference type="Pfam" id="PF21088">
    <property type="entry name" value="MS_channel_1st"/>
    <property type="match status" value="1"/>
</dbReference>
<dbReference type="Pfam" id="PF21082">
    <property type="entry name" value="MS_channel_3rd"/>
    <property type="match status" value="1"/>
</dbReference>
<feature type="domain" description="Mechanosensitive ion channel transmembrane helices 2/3" evidence="10">
    <location>
        <begin position="135"/>
        <end position="176"/>
    </location>
</feature>
<dbReference type="SUPFAM" id="SSF82689">
    <property type="entry name" value="Mechanosensitive channel protein MscS (YggB), C-terminal domain"/>
    <property type="match status" value="1"/>
</dbReference>
<feature type="transmembrane region" description="Helical" evidence="7">
    <location>
        <begin position="141"/>
        <end position="163"/>
    </location>
</feature>
<proteinExistence type="inferred from homology"/>
<dbReference type="Pfam" id="PF00924">
    <property type="entry name" value="MS_channel_2nd"/>
    <property type="match status" value="1"/>
</dbReference>
<name>A0A2Z6GEI3_9PROT</name>
<evidence type="ECO:0000256" key="2">
    <source>
        <dbReference type="ARBA" id="ARBA00008017"/>
    </source>
</evidence>
<keyword evidence="4 7" id="KW-0812">Transmembrane</keyword>
<keyword evidence="12" id="KW-1185">Reference proteome</keyword>
<evidence type="ECO:0000256" key="4">
    <source>
        <dbReference type="ARBA" id="ARBA00022692"/>
    </source>
</evidence>
<keyword evidence="6 7" id="KW-0472">Membrane</keyword>
<dbReference type="InterPro" id="IPR011014">
    <property type="entry name" value="MscS_channel_TM-2"/>
</dbReference>
<comment type="similarity">
    <text evidence="2">Belongs to the MscS (TC 1.A.23) family.</text>
</comment>
<evidence type="ECO:0000256" key="1">
    <source>
        <dbReference type="ARBA" id="ARBA00004651"/>
    </source>
</evidence>
<evidence type="ECO:0000256" key="7">
    <source>
        <dbReference type="SAM" id="Phobius"/>
    </source>
</evidence>
<feature type="domain" description="Mechanosensitive ion channel MscS C-terminal" evidence="9">
    <location>
        <begin position="255"/>
        <end position="339"/>
    </location>
</feature>
<dbReference type="InterPro" id="IPR006685">
    <property type="entry name" value="MscS_channel_2nd"/>
</dbReference>